<comment type="caution">
    <text evidence="7">The sequence shown here is derived from an EMBL/GenBank/DDBJ whole genome shotgun (WGS) entry which is preliminary data.</text>
</comment>
<keyword evidence="8" id="KW-1185">Reference proteome</keyword>
<dbReference type="FunFam" id="3.30.160.60:FF:001075">
    <property type="entry name" value="Zinc finger, C2H2-type/integrase, DNA-binding protein"/>
    <property type="match status" value="1"/>
</dbReference>
<evidence type="ECO:0000256" key="1">
    <source>
        <dbReference type="ARBA" id="ARBA00022723"/>
    </source>
</evidence>
<feature type="compositionally biased region" description="Low complexity" evidence="5">
    <location>
        <begin position="196"/>
        <end position="230"/>
    </location>
</feature>
<dbReference type="STRING" id="1213857.N4V851"/>
<dbReference type="SUPFAM" id="SSF57667">
    <property type="entry name" value="beta-beta-alpha zinc fingers"/>
    <property type="match status" value="1"/>
</dbReference>
<evidence type="ECO:0000256" key="5">
    <source>
        <dbReference type="SAM" id="MobiDB-lite"/>
    </source>
</evidence>
<sequence>MHVRDATGRQVSLLNDDEPTAQPMPQRLSYRTASQIISQPYHPANRSSSSSPLTPELLRSDSYDSNASSDPLSPLTPTSFEPRNAFAPGQPMYEEYDMPSKRPPFTNTSRANSYEEDSSPTSPQPERAGKRYPCRYRESHGCEKTFTTSGHTSRHSKIHTAEKAVQCVHAGCQKKFTRADNMKQHLETHYKDKSRSTASAKAAARSSLGALSATGRRSSSSSSRTLPTTRASRDQPMWDAESYGYPPGQAPLPSPSANGAWDMRGFNLPVIGRPSASRPSAARTPSGLDTLVLAVACQEGV</sequence>
<dbReference type="HOGENOM" id="CLU_056436_0_0_1"/>
<organism evidence="7 8">
    <name type="scientific">Colletotrichum orbiculare (strain 104-T / ATCC 96160 / CBS 514.97 / LARS 414 / MAFF 240422)</name>
    <name type="common">Cucumber anthracnose fungus</name>
    <name type="synonym">Colletotrichum lagenarium</name>
    <dbReference type="NCBI Taxonomy" id="1213857"/>
    <lineage>
        <taxon>Eukaryota</taxon>
        <taxon>Fungi</taxon>
        <taxon>Dikarya</taxon>
        <taxon>Ascomycota</taxon>
        <taxon>Pezizomycotina</taxon>
        <taxon>Sordariomycetes</taxon>
        <taxon>Hypocreomycetidae</taxon>
        <taxon>Glomerellales</taxon>
        <taxon>Glomerellaceae</taxon>
        <taxon>Colletotrichum</taxon>
        <taxon>Colletotrichum orbiculare species complex</taxon>
    </lineage>
</organism>
<evidence type="ECO:0000256" key="2">
    <source>
        <dbReference type="ARBA" id="ARBA00022737"/>
    </source>
</evidence>
<feature type="domain" description="C2H2-type" evidence="6">
    <location>
        <begin position="132"/>
        <end position="164"/>
    </location>
</feature>
<dbReference type="eggNOG" id="KOG1721">
    <property type="taxonomic scope" value="Eukaryota"/>
</dbReference>
<gene>
    <name evidence="7" type="primary">NRG2</name>
    <name evidence="7" type="ORF">Cob_v005195</name>
</gene>
<keyword evidence="4" id="KW-0862">Zinc</keyword>
<proteinExistence type="predicted"/>
<evidence type="ECO:0000313" key="7">
    <source>
        <dbReference type="EMBL" id="TDZ22203.1"/>
    </source>
</evidence>
<dbReference type="InterPro" id="IPR013087">
    <property type="entry name" value="Znf_C2H2_type"/>
</dbReference>
<evidence type="ECO:0000259" key="6">
    <source>
        <dbReference type="PROSITE" id="PS50157"/>
    </source>
</evidence>
<protein>
    <submittedName>
        <fullName evidence="7">Transcriptional regulator NRG2</fullName>
    </submittedName>
</protein>
<feature type="compositionally biased region" description="Polar residues" evidence="5">
    <location>
        <begin position="29"/>
        <end position="38"/>
    </location>
</feature>
<dbReference type="OrthoDB" id="6365676at2759"/>
<evidence type="ECO:0000256" key="3">
    <source>
        <dbReference type="ARBA" id="ARBA00022771"/>
    </source>
</evidence>
<evidence type="ECO:0000256" key="4">
    <source>
        <dbReference type="ARBA" id="ARBA00022833"/>
    </source>
</evidence>
<dbReference type="Proteomes" id="UP000014480">
    <property type="component" value="Unassembled WGS sequence"/>
</dbReference>
<dbReference type="PROSITE" id="PS00028">
    <property type="entry name" value="ZINC_FINGER_C2H2_1"/>
    <property type="match status" value="1"/>
</dbReference>
<dbReference type="Gene3D" id="3.30.160.60">
    <property type="entry name" value="Classic Zinc Finger"/>
    <property type="match status" value="2"/>
</dbReference>
<dbReference type="PROSITE" id="PS50157">
    <property type="entry name" value="ZINC_FINGER_C2H2_2"/>
    <property type="match status" value="2"/>
</dbReference>
<dbReference type="InterPro" id="IPR036236">
    <property type="entry name" value="Znf_C2H2_sf"/>
</dbReference>
<reference evidence="8" key="2">
    <citation type="journal article" date="2019" name="Mol. Plant Microbe Interact.">
        <title>Genome sequence resources for four phytopathogenic fungi from the Colletotrichum orbiculare species complex.</title>
        <authorList>
            <person name="Gan P."/>
            <person name="Tsushima A."/>
            <person name="Narusaka M."/>
            <person name="Narusaka Y."/>
            <person name="Takano Y."/>
            <person name="Kubo Y."/>
            <person name="Shirasu K."/>
        </authorList>
    </citation>
    <scope>GENOME REANNOTATION</scope>
    <source>
        <strain evidence="8">104-T / ATCC 96160 / CBS 514.97 / LARS 414 / MAFF 240422</strain>
    </source>
</reference>
<dbReference type="AlphaFoldDB" id="N4V851"/>
<dbReference type="GO" id="GO:0005634">
    <property type="term" value="C:nucleus"/>
    <property type="evidence" value="ECO:0007669"/>
    <property type="project" value="UniProtKB-ARBA"/>
</dbReference>
<reference evidence="8" key="1">
    <citation type="journal article" date="2013" name="New Phytol.">
        <title>Comparative genomic and transcriptomic analyses reveal the hemibiotrophic stage shift of Colletotrichum fungi.</title>
        <authorList>
            <person name="Gan P."/>
            <person name="Ikeda K."/>
            <person name="Irieda H."/>
            <person name="Narusaka M."/>
            <person name="O'Connell R.J."/>
            <person name="Narusaka Y."/>
            <person name="Takano Y."/>
            <person name="Kubo Y."/>
            <person name="Shirasu K."/>
        </authorList>
    </citation>
    <scope>NUCLEOTIDE SEQUENCE [LARGE SCALE GENOMIC DNA]</scope>
    <source>
        <strain evidence="8">104-T / ATCC 96160 / CBS 514.97 / LARS 414 / MAFF 240422</strain>
    </source>
</reference>
<feature type="domain" description="C2H2-type" evidence="6">
    <location>
        <begin position="165"/>
        <end position="194"/>
    </location>
</feature>
<keyword evidence="2" id="KW-0677">Repeat</keyword>
<feature type="region of interest" description="Disordered" evidence="5">
    <location>
        <begin position="1"/>
        <end position="133"/>
    </location>
</feature>
<evidence type="ECO:0000313" key="8">
    <source>
        <dbReference type="Proteomes" id="UP000014480"/>
    </source>
</evidence>
<dbReference type="InterPro" id="IPR050329">
    <property type="entry name" value="GLI_C2H2-zinc-finger"/>
</dbReference>
<feature type="compositionally biased region" description="Low complexity" evidence="5">
    <location>
        <begin position="68"/>
        <end position="79"/>
    </location>
</feature>
<dbReference type="GO" id="GO:0000981">
    <property type="term" value="F:DNA-binding transcription factor activity, RNA polymerase II-specific"/>
    <property type="evidence" value="ECO:0007669"/>
    <property type="project" value="TreeGrafter"/>
</dbReference>
<keyword evidence="3" id="KW-0863">Zinc-finger</keyword>
<accession>N4V851</accession>
<dbReference type="GO" id="GO:0008270">
    <property type="term" value="F:zinc ion binding"/>
    <property type="evidence" value="ECO:0007669"/>
    <property type="project" value="UniProtKB-KW"/>
</dbReference>
<feature type="region of interest" description="Disordered" evidence="5">
    <location>
        <begin position="189"/>
        <end position="255"/>
    </location>
</feature>
<dbReference type="SMART" id="SM00355">
    <property type="entry name" value="ZnF_C2H2"/>
    <property type="match status" value="2"/>
</dbReference>
<dbReference type="PANTHER" id="PTHR19818:SF139">
    <property type="entry name" value="PAIR-RULE PROTEIN ODD-PAIRED"/>
    <property type="match status" value="1"/>
</dbReference>
<keyword evidence="1" id="KW-0479">Metal-binding</keyword>
<dbReference type="GO" id="GO:0000978">
    <property type="term" value="F:RNA polymerase II cis-regulatory region sequence-specific DNA binding"/>
    <property type="evidence" value="ECO:0007669"/>
    <property type="project" value="TreeGrafter"/>
</dbReference>
<dbReference type="GO" id="GO:0045944">
    <property type="term" value="P:positive regulation of transcription by RNA polymerase II"/>
    <property type="evidence" value="ECO:0007669"/>
    <property type="project" value="UniProtKB-ARBA"/>
</dbReference>
<name>N4V851_COLOR</name>
<dbReference type="PANTHER" id="PTHR19818">
    <property type="entry name" value="ZINC FINGER PROTEIN ZIC AND GLI"/>
    <property type="match status" value="1"/>
</dbReference>
<dbReference type="EMBL" id="AMCV02000011">
    <property type="protein sequence ID" value="TDZ22203.1"/>
    <property type="molecule type" value="Genomic_DNA"/>
</dbReference>